<evidence type="ECO:0000256" key="1">
    <source>
        <dbReference type="SAM" id="MobiDB-lite"/>
    </source>
</evidence>
<dbReference type="EMBL" id="JAIFRP010000856">
    <property type="protein sequence ID" value="KAK2577908.1"/>
    <property type="molecule type" value="Genomic_DNA"/>
</dbReference>
<dbReference type="Proteomes" id="UP001258017">
    <property type="component" value="Unassembled WGS sequence"/>
</dbReference>
<reference evidence="2" key="2">
    <citation type="journal article" date="2023" name="Commun. Biol.">
        <title>Intrasexual cuticular hydrocarbon dimorphism in a wasp sheds light on hydrocarbon biosynthesis genes in Hymenoptera.</title>
        <authorList>
            <person name="Moris V.C."/>
            <person name="Podsiadlowski L."/>
            <person name="Martin S."/>
            <person name="Oeyen J.P."/>
            <person name="Donath A."/>
            <person name="Petersen M."/>
            <person name="Wilbrandt J."/>
            <person name="Misof B."/>
            <person name="Liedtke D."/>
            <person name="Thamm M."/>
            <person name="Scheiner R."/>
            <person name="Schmitt T."/>
            <person name="Niehuis O."/>
        </authorList>
    </citation>
    <scope>NUCLEOTIDE SEQUENCE</scope>
    <source>
        <strain evidence="2">GBR_01_08_01A</strain>
    </source>
</reference>
<keyword evidence="3" id="KW-1185">Reference proteome</keyword>
<evidence type="ECO:0000313" key="2">
    <source>
        <dbReference type="EMBL" id="KAK2577908.1"/>
    </source>
</evidence>
<feature type="region of interest" description="Disordered" evidence="1">
    <location>
        <begin position="19"/>
        <end position="38"/>
    </location>
</feature>
<sequence>MPPGDQGASPQVQLKDMSASDYRSAQLNSTSTTKTSENVSSTYAAVTQNFTFPTKEQAIIMDAIDGVPIKEYTMPIAKVISSVNIRFASRISNGRICMYLANQQLVEKLTDTNVNITIRTHLLRIRPLISRAKRIILSNVCPLIPHDIIEKKLIDMGIECSSRLTFIRAGMNEPGFSHILSFRRQIYVEPNDVTKIPDNIQIEFDNTTYWIYYIVYNKKS</sequence>
<reference evidence="2" key="1">
    <citation type="submission" date="2021-08" db="EMBL/GenBank/DDBJ databases">
        <authorList>
            <person name="Misof B."/>
            <person name="Oliver O."/>
            <person name="Podsiadlowski L."/>
            <person name="Donath A."/>
            <person name="Peters R."/>
            <person name="Mayer C."/>
            <person name="Rust J."/>
            <person name="Gunkel S."/>
            <person name="Lesny P."/>
            <person name="Martin S."/>
            <person name="Oeyen J.P."/>
            <person name="Petersen M."/>
            <person name="Panagiotis P."/>
            <person name="Wilbrandt J."/>
            <person name="Tanja T."/>
        </authorList>
    </citation>
    <scope>NUCLEOTIDE SEQUENCE</scope>
    <source>
        <strain evidence="2">GBR_01_08_01A</strain>
        <tissue evidence="2">Thorax + abdomen</tissue>
    </source>
</reference>
<organism evidence="2 3">
    <name type="scientific">Odynerus spinipes</name>
    <dbReference type="NCBI Taxonomy" id="1348599"/>
    <lineage>
        <taxon>Eukaryota</taxon>
        <taxon>Metazoa</taxon>
        <taxon>Ecdysozoa</taxon>
        <taxon>Arthropoda</taxon>
        <taxon>Hexapoda</taxon>
        <taxon>Insecta</taxon>
        <taxon>Pterygota</taxon>
        <taxon>Neoptera</taxon>
        <taxon>Endopterygota</taxon>
        <taxon>Hymenoptera</taxon>
        <taxon>Apocrita</taxon>
        <taxon>Aculeata</taxon>
        <taxon>Vespoidea</taxon>
        <taxon>Vespidae</taxon>
        <taxon>Eumeninae</taxon>
        <taxon>Odynerus</taxon>
    </lineage>
</organism>
<evidence type="ECO:0000313" key="3">
    <source>
        <dbReference type="Proteomes" id="UP001258017"/>
    </source>
</evidence>
<name>A0AAD9VKF9_9HYME</name>
<accession>A0AAD9VKF9</accession>
<feature type="compositionally biased region" description="Polar residues" evidence="1">
    <location>
        <begin position="21"/>
        <end position="38"/>
    </location>
</feature>
<comment type="caution">
    <text evidence="2">The sequence shown here is derived from an EMBL/GenBank/DDBJ whole genome shotgun (WGS) entry which is preliminary data.</text>
</comment>
<dbReference type="AlphaFoldDB" id="A0AAD9VKF9"/>
<proteinExistence type="predicted"/>
<protein>
    <submittedName>
        <fullName evidence="2">Uncharacterized protein</fullName>
    </submittedName>
</protein>
<gene>
    <name evidence="2" type="ORF">KPH14_000779</name>
</gene>